<protein>
    <submittedName>
        <fullName evidence="1">Uncharacterized protein</fullName>
    </submittedName>
</protein>
<proteinExistence type="predicted"/>
<keyword evidence="2" id="KW-1185">Reference proteome</keyword>
<evidence type="ECO:0000313" key="2">
    <source>
        <dbReference type="Proteomes" id="UP000829685"/>
    </source>
</evidence>
<accession>A0A9Q0AT77</accession>
<dbReference type="Proteomes" id="UP000829685">
    <property type="component" value="Unassembled WGS sequence"/>
</dbReference>
<sequence length="153" mass="16844">MRSAPDWPLATHRARIGGAARPAPLLRLSSLAAPWTPGLGSCWENGDCDEGSSPSTPTMQIHKEPDADRGVVALALLPANPLSVTRILSGNLKIRFLADAFIEDVSSSFQTRFLSSTSHPVLFRVQLRTKKRWSASWDQRLSSLSFNPKFNFL</sequence>
<evidence type="ECO:0000313" key="1">
    <source>
        <dbReference type="EMBL" id="KAI1876487.1"/>
    </source>
</evidence>
<gene>
    <name evidence="1" type="ORF">JX265_004013</name>
</gene>
<comment type="caution">
    <text evidence="1">The sequence shown here is derived from an EMBL/GenBank/DDBJ whole genome shotgun (WGS) entry which is preliminary data.</text>
</comment>
<reference evidence="1" key="1">
    <citation type="submission" date="2021-03" db="EMBL/GenBank/DDBJ databases">
        <title>Revisited historic fungal species revealed as producer of novel bioactive compounds through whole genome sequencing and comparative genomics.</title>
        <authorList>
            <person name="Vignolle G.A."/>
            <person name="Hochenegger N."/>
            <person name="Mach R.L."/>
            <person name="Mach-Aigner A.R."/>
            <person name="Javad Rahimi M."/>
            <person name="Salim K.A."/>
            <person name="Chan C.M."/>
            <person name="Lim L.B.L."/>
            <person name="Cai F."/>
            <person name="Druzhinina I.S."/>
            <person name="U'Ren J.M."/>
            <person name="Derntl C."/>
        </authorList>
    </citation>
    <scope>NUCLEOTIDE SEQUENCE</scope>
    <source>
        <strain evidence="1">TUCIM 5799</strain>
    </source>
</reference>
<dbReference type="AlphaFoldDB" id="A0A9Q0AT77"/>
<dbReference type="EMBL" id="JAFIMR010000007">
    <property type="protein sequence ID" value="KAI1876487.1"/>
    <property type="molecule type" value="Genomic_DNA"/>
</dbReference>
<name>A0A9Q0AT77_9PEZI</name>
<organism evidence="1 2">
    <name type="scientific">Neoarthrinium moseri</name>
    <dbReference type="NCBI Taxonomy" id="1658444"/>
    <lineage>
        <taxon>Eukaryota</taxon>
        <taxon>Fungi</taxon>
        <taxon>Dikarya</taxon>
        <taxon>Ascomycota</taxon>
        <taxon>Pezizomycotina</taxon>
        <taxon>Sordariomycetes</taxon>
        <taxon>Xylariomycetidae</taxon>
        <taxon>Amphisphaeriales</taxon>
        <taxon>Apiosporaceae</taxon>
        <taxon>Neoarthrinium</taxon>
    </lineage>
</organism>